<feature type="transmembrane region" description="Helical" evidence="2">
    <location>
        <begin position="68"/>
        <end position="89"/>
    </location>
</feature>
<organism evidence="3 4">
    <name type="scientific">Rohdeia mirabilis</name>
    <dbReference type="NCBI Taxonomy" id="2528008"/>
    <lineage>
        <taxon>Bacteria</taxon>
        <taxon>Pseudomonadati</taxon>
        <taxon>Planctomycetota</taxon>
        <taxon>Planctomycetia</taxon>
        <taxon>Planctomycetia incertae sedis</taxon>
        <taxon>Rohdeia</taxon>
    </lineage>
</organism>
<dbReference type="AlphaFoldDB" id="A0A518D3X0"/>
<sequence>MPSESQASRGADAPRSASGGPTSGATSGPTSGATSGASGGPTSGPTSGATGAGRSARARGRGRWRRRLGALFLGLGLPLLALEIGVRVVHGNPVQQRTPLQLVEADAATGWRMVPSRDFFTYAAPVSVNALGLRGPEVRPRAEGELRVVALGDSMVFGSGVRDDETLPARLELELEQRLGRPVTVINTGHMAYSTNQELRLLFELGQELDPDLVVLFWFFNDVDEVPIEARYAELLASGPQTFETRNAFTGWPAWKWRLREFARHSAIVAYLRWQGENGQRGNWSTEQVDAGFESLDAWAANFAHTRAVLGAEPLAVVLPFAAALADDERARAHRSHAMERRAAEIFASHGIPTFSTRPALEGLTVELGRAPHLPYDYHYDATGNAEQARAVARWMDEVVGVE</sequence>
<gene>
    <name evidence="3" type="ORF">Pla163_33070</name>
</gene>
<accession>A0A518D3X0</accession>
<dbReference type="CDD" id="cd00229">
    <property type="entry name" value="SGNH_hydrolase"/>
    <property type="match status" value="1"/>
</dbReference>
<dbReference type="RefSeq" id="WP_145190869.1">
    <property type="nucleotide sequence ID" value="NZ_CP036290.1"/>
</dbReference>
<keyword evidence="2" id="KW-0812">Transmembrane</keyword>
<dbReference type="EMBL" id="CP036290">
    <property type="protein sequence ID" value="QDU86158.1"/>
    <property type="molecule type" value="Genomic_DNA"/>
</dbReference>
<evidence type="ECO:0000313" key="3">
    <source>
        <dbReference type="EMBL" id="QDU86158.1"/>
    </source>
</evidence>
<keyword evidence="4" id="KW-1185">Reference proteome</keyword>
<proteinExistence type="predicted"/>
<evidence type="ECO:0000256" key="2">
    <source>
        <dbReference type="SAM" id="Phobius"/>
    </source>
</evidence>
<feature type="region of interest" description="Disordered" evidence="1">
    <location>
        <begin position="1"/>
        <end position="60"/>
    </location>
</feature>
<reference evidence="3 4" key="1">
    <citation type="submission" date="2019-02" db="EMBL/GenBank/DDBJ databases">
        <title>Deep-cultivation of Planctomycetes and their phenomic and genomic characterization uncovers novel biology.</title>
        <authorList>
            <person name="Wiegand S."/>
            <person name="Jogler M."/>
            <person name="Boedeker C."/>
            <person name="Pinto D."/>
            <person name="Vollmers J."/>
            <person name="Rivas-Marin E."/>
            <person name="Kohn T."/>
            <person name="Peeters S.H."/>
            <person name="Heuer A."/>
            <person name="Rast P."/>
            <person name="Oberbeckmann S."/>
            <person name="Bunk B."/>
            <person name="Jeske O."/>
            <person name="Meyerdierks A."/>
            <person name="Storesund J.E."/>
            <person name="Kallscheuer N."/>
            <person name="Luecker S."/>
            <person name="Lage O.M."/>
            <person name="Pohl T."/>
            <person name="Merkel B.J."/>
            <person name="Hornburger P."/>
            <person name="Mueller R.-W."/>
            <person name="Bruemmer F."/>
            <person name="Labrenz M."/>
            <person name="Spormann A.M."/>
            <person name="Op den Camp H."/>
            <person name="Overmann J."/>
            <person name="Amann R."/>
            <person name="Jetten M.S.M."/>
            <person name="Mascher T."/>
            <person name="Medema M.H."/>
            <person name="Devos D.P."/>
            <person name="Kaster A.-K."/>
            <person name="Ovreas L."/>
            <person name="Rohde M."/>
            <person name="Galperin M.Y."/>
            <person name="Jogler C."/>
        </authorList>
    </citation>
    <scope>NUCLEOTIDE SEQUENCE [LARGE SCALE GENOMIC DNA]</scope>
    <source>
        <strain evidence="3 4">Pla163</strain>
    </source>
</reference>
<protein>
    <recommendedName>
        <fullName evidence="5">SGNH hydrolase-type esterase domain-containing protein</fullName>
    </recommendedName>
</protein>
<dbReference type="SUPFAM" id="SSF52266">
    <property type="entry name" value="SGNH hydrolase"/>
    <property type="match status" value="1"/>
</dbReference>
<dbReference type="OrthoDB" id="277306at2"/>
<feature type="compositionally biased region" description="Low complexity" evidence="1">
    <location>
        <begin position="13"/>
        <end position="36"/>
    </location>
</feature>
<evidence type="ECO:0000256" key="1">
    <source>
        <dbReference type="SAM" id="MobiDB-lite"/>
    </source>
</evidence>
<dbReference type="GO" id="GO:0016788">
    <property type="term" value="F:hydrolase activity, acting on ester bonds"/>
    <property type="evidence" value="ECO:0007669"/>
    <property type="project" value="UniProtKB-ARBA"/>
</dbReference>
<dbReference type="InterPro" id="IPR036514">
    <property type="entry name" value="SGNH_hydro_sf"/>
</dbReference>
<keyword evidence="2" id="KW-0472">Membrane</keyword>
<evidence type="ECO:0008006" key="5">
    <source>
        <dbReference type="Google" id="ProtNLM"/>
    </source>
</evidence>
<evidence type="ECO:0000313" key="4">
    <source>
        <dbReference type="Proteomes" id="UP000319342"/>
    </source>
</evidence>
<dbReference type="Gene3D" id="3.40.50.1110">
    <property type="entry name" value="SGNH hydrolase"/>
    <property type="match status" value="1"/>
</dbReference>
<keyword evidence="2" id="KW-1133">Transmembrane helix</keyword>
<dbReference type="Proteomes" id="UP000319342">
    <property type="component" value="Chromosome"/>
</dbReference>
<feature type="compositionally biased region" description="Low complexity" evidence="1">
    <location>
        <begin position="43"/>
        <end position="55"/>
    </location>
</feature>
<name>A0A518D3X0_9BACT</name>